<dbReference type="InterPro" id="IPR005139">
    <property type="entry name" value="PCRF"/>
</dbReference>
<comment type="PTM">
    <text evidence="4">Methylated by PrmC. Methylation increases the termination efficiency of RF2.</text>
</comment>
<proteinExistence type="inferred from homology"/>
<evidence type="ECO:0000256" key="3">
    <source>
        <dbReference type="ARBA" id="ARBA00022917"/>
    </source>
</evidence>
<keyword evidence="4" id="KW-0963">Cytoplasm</keyword>
<dbReference type="EMBL" id="LYDR01000027">
    <property type="protein sequence ID" value="ODA36340.1"/>
    <property type="molecule type" value="Genomic_DNA"/>
</dbReference>
<keyword evidence="3 4" id="KW-0648">Protein biosynthesis</keyword>
<dbReference type="SMART" id="SM00937">
    <property type="entry name" value="PCRF"/>
    <property type="match status" value="1"/>
</dbReference>
<dbReference type="NCBIfam" id="TIGR00020">
    <property type="entry name" value="prfB"/>
    <property type="match status" value="1"/>
</dbReference>
<dbReference type="GO" id="GO:0016149">
    <property type="term" value="F:translation release factor activity, codon specific"/>
    <property type="evidence" value="ECO:0007669"/>
    <property type="project" value="UniProtKB-UniRule"/>
</dbReference>
<comment type="similarity">
    <text evidence="1 4">Belongs to the prokaryotic/mitochondrial release factor family.</text>
</comment>
<dbReference type="HAMAP" id="MF_00094">
    <property type="entry name" value="Rel_fac_2"/>
    <property type="match status" value="1"/>
</dbReference>
<evidence type="ECO:0000256" key="1">
    <source>
        <dbReference type="ARBA" id="ARBA00010835"/>
    </source>
</evidence>
<dbReference type="Pfam" id="PF00472">
    <property type="entry name" value="RF-1"/>
    <property type="match status" value="1"/>
</dbReference>
<dbReference type="Gene3D" id="1.20.58.410">
    <property type="entry name" value="Release factor"/>
    <property type="match status" value="1"/>
</dbReference>
<keyword evidence="8" id="KW-1185">Reference proteome</keyword>
<keyword evidence="2 4" id="KW-0488">Methylation</keyword>
<reference evidence="7 8" key="1">
    <citation type="submission" date="2016-05" db="EMBL/GenBank/DDBJ databases">
        <title>Genomic and physiological characterization of Planctopirus sp. isolated from fresh water lake.</title>
        <authorList>
            <person name="Subhash Y."/>
            <person name="Ramana C."/>
        </authorList>
    </citation>
    <scope>NUCLEOTIDE SEQUENCE [LARGE SCALE GENOMIC DNA]</scope>
    <source>
        <strain evidence="7 8">JC280</strain>
    </source>
</reference>
<dbReference type="Gene3D" id="3.30.160.20">
    <property type="match status" value="1"/>
</dbReference>
<evidence type="ECO:0000256" key="2">
    <source>
        <dbReference type="ARBA" id="ARBA00022481"/>
    </source>
</evidence>
<comment type="function">
    <text evidence="4">Peptide chain release factor 2 directs the termination of translation in response to the peptide chain termination codons UGA and UAA.</text>
</comment>
<dbReference type="InterPro" id="IPR000352">
    <property type="entry name" value="Pep_chain_release_fac_I"/>
</dbReference>
<evidence type="ECO:0000256" key="4">
    <source>
        <dbReference type="HAMAP-Rule" id="MF_00094"/>
    </source>
</evidence>
<dbReference type="InterPro" id="IPR045853">
    <property type="entry name" value="Pep_chain_release_fac_I_sf"/>
</dbReference>
<gene>
    <name evidence="4" type="primary">prfB</name>
    <name evidence="7" type="ORF">A6X21_16150</name>
</gene>
<dbReference type="GO" id="GO:0005737">
    <property type="term" value="C:cytoplasm"/>
    <property type="evidence" value="ECO:0007669"/>
    <property type="project" value="UniProtKB-SubCell"/>
</dbReference>
<dbReference type="InterPro" id="IPR004374">
    <property type="entry name" value="PrfB"/>
</dbReference>
<evidence type="ECO:0000256" key="5">
    <source>
        <dbReference type="NCBIfam" id="TIGR00020"/>
    </source>
</evidence>
<accession>A0A1C3ESW1</accession>
<feature type="modified residue" description="N5-methylglutamine" evidence="4">
    <location>
        <position position="215"/>
    </location>
</feature>
<dbReference type="SUPFAM" id="SSF75620">
    <property type="entry name" value="Release factor"/>
    <property type="match status" value="1"/>
</dbReference>
<dbReference type="STRING" id="1841610.A6X21_16150"/>
<dbReference type="AlphaFoldDB" id="A0A1C3ESW1"/>
<feature type="domain" description="Prokaryotic-type class I peptide chain release factors" evidence="6">
    <location>
        <begin position="208"/>
        <end position="224"/>
    </location>
</feature>
<organism evidence="7 8">
    <name type="scientific">Planctopirus hydrillae</name>
    <dbReference type="NCBI Taxonomy" id="1841610"/>
    <lineage>
        <taxon>Bacteria</taxon>
        <taxon>Pseudomonadati</taxon>
        <taxon>Planctomycetota</taxon>
        <taxon>Planctomycetia</taxon>
        <taxon>Planctomycetales</taxon>
        <taxon>Planctomycetaceae</taxon>
        <taxon>Planctopirus</taxon>
    </lineage>
</organism>
<sequence length="334" mass="37665">MSAPDFWDHQEKAQGLVTELRNVNGSLKPLQELIDGTEELAVLREFLAEDDSSESRDEMVGLLASLQEKFQQVELKAMMSRPEDPCSAYLQIQAGEGGTDASDWAAMLLRMYTRWAEDRGFETELIEISEAEEAGIRNATLAIRGEYVYGLLRGETGVHRLIRISPFDGAGRRQTSFAAVDVIPEPDDTIDIDINWEDPKIIREDIFRASGAGGQHVNKTSSAIRLTHLPTNTVVQCQNERSQHKNRSWCRKMLVAKLLQLETVKRENEAAHKRGQKSKIGFGGETIRNYVLNPEQFVKDTRTNLKVGTPMPVLDGRIDEFLEAYLRWDMAESA</sequence>
<comment type="subcellular location">
    <subcellularLocation>
        <location evidence="4">Cytoplasm</location>
    </subcellularLocation>
</comment>
<evidence type="ECO:0000313" key="8">
    <source>
        <dbReference type="Proteomes" id="UP000094828"/>
    </source>
</evidence>
<dbReference type="Pfam" id="PF03462">
    <property type="entry name" value="PCRF"/>
    <property type="match status" value="1"/>
</dbReference>
<dbReference type="Proteomes" id="UP000094828">
    <property type="component" value="Unassembled WGS sequence"/>
</dbReference>
<dbReference type="PANTHER" id="PTHR43116:SF3">
    <property type="entry name" value="CLASS I PEPTIDE CHAIN RELEASE FACTOR"/>
    <property type="match status" value="1"/>
</dbReference>
<dbReference type="PROSITE" id="PS00745">
    <property type="entry name" value="RF_PROK_I"/>
    <property type="match status" value="1"/>
</dbReference>
<dbReference type="Gene3D" id="3.30.70.1660">
    <property type="match status" value="1"/>
</dbReference>
<evidence type="ECO:0000259" key="6">
    <source>
        <dbReference type="PROSITE" id="PS00745"/>
    </source>
</evidence>
<name>A0A1C3ESW1_9PLAN</name>
<evidence type="ECO:0000313" key="7">
    <source>
        <dbReference type="EMBL" id="ODA36340.1"/>
    </source>
</evidence>
<comment type="caution">
    <text evidence="7">The sequence shown here is derived from an EMBL/GenBank/DDBJ whole genome shotgun (WGS) entry which is preliminary data.</text>
</comment>
<protein>
    <recommendedName>
        <fullName evidence="4 5">Peptide chain release factor 2</fullName>
        <shortName evidence="4">RF-2</shortName>
    </recommendedName>
</protein>
<dbReference type="PANTHER" id="PTHR43116">
    <property type="entry name" value="PEPTIDE CHAIN RELEASE FACTOR 2"/>
    <property type="match status" value="1"/>
</dbReference>